<dbReference type="InterPro" id="IPR051315">
    <property type="entry name" value="Bact_Chemotaxis_CheA"/>
</dbReference>
<dbReference type="SUPFAM" id="SSF50341">
    <property type="entry name" value="CheW-like"/>
    <property type="match status" value="1"/>
</dbReference>
<comment type="catalytic activity">
    <reaction evidence="1">
        <text>ATP + protein L-histidine = ADP + protein N-phospho-L-histidine.</text>
        <dbReference type="EC" id="2.7.13.3"/>
    </reaction>
</comment>
<keyword evidence="7" id="KW-0547">Nucleotide-binding</keyword>
<feature type="domain" description="Histidine kinase" evidence="12">
    <location>
        <begin position="289"/>
        <end position="546"/>
    </location>
</feature>
<dbReference type="InterPro" id="IPR036061">
    <property type="entry name" value="CheW-like_dom_sf"/>
</dbReference>
<evidence type="ECO:0000256" key="7">
    <source>
        <dbReference type="ARBA" id="ARBA00022741"/>
    </source>
</evidence>
<keyword evidence="10" id="KW-0902">Two-component regulatory system</keyword>
<dbReference type="InterPro" id="IPR003594">
    <property type="entry name" value="HATPase_dom"/>
</dbReference>
<dbReference type="FunFam" id="3.30.565.10:FF:000016">
    <property type="entry name" value="Chemotaxis protein CheA, putative"/>
    <property type="match status" value="1"/>
</dbReference>
<sequence>MSSFDDMSQYLGVFLDEAEEQLQMMSEGLVKLEQSGSDQTLLNQVFRAAHTIKGASASMGFDKMAHLTHEMENLLDRVRSGEMDFNRELVDTLLECLDTLELLKSEISDGDDRQIEIDDLVAKLQRFDGEIAGANSTPSSDDSNFTNDYDEVERNLLNSARKSDFNTFNIKVELASDCQMKSVRAYLVFNNLEELGEVIKTIPSTEEIEDEKFDYSFELVFISQANAAQIRDMINSISEIENVTVQPIHLDNYDVSENEAKGLKEKSGIENESKAQQTKAAAAAAANRKVSQTVRVDVKRLESLMNLVGELVIDRTRLADVGISIKEHLGGHLAENMEEISTHIGRITTDLQEEIMKARMLPIERVFNRFPRMVRDLAKKAGKEINFVVEGQETELDRTVIEEITDPLIHLLRNCVDHGIENHEKRIKTGKPAQGIVKLNAFHEENQIVITVSDDGGGIDPEKVRQKAIAIGIIDVDVAARMPDQEVINLIFYPGFSTASEVSDVSGRGVGMDIVRAHIERINGRISIDTSVGKGTTFNITLPLTLAINRSLLVQVCDSVLAFPLVNVVEIINVEQEKIYSMQKRQVTLVRGHVLPLFSLAKVLGWETKSKAKESSKLQVVVAGISEKKVGFVVDGLLGEQEIVIKSLGEYIGQVPGLAGTTIMGDGKVALILDIRGLVEQTGAINNYGKAN</sequence>
<keyword evidence="5 11" id="KW-0597">Phosphoprotein</keyword>
<dbReference type="Gene3D" id="1.10.287.560">
    <property type="entry name" value="Histidine kinase CheA-like, homodimeric domain"/>
    <property type="match status" value="1"/>
</dbReference>
<dbReference type="InterPro" id="IPR037006">
    <property type="entry name" value="CheA-like_homodim_sf"/>
</dbReference>
<dbReference type="InterPro" id="IPR008207">
    <property type="entry name" value="Sig_transdc_His_kin_Hpt_dom"/>
</dbReference>
<dbReference type="InterPro" id="IPR036890">
    <property type="entry name" value="HATPase_C_sf"/>
</dbReference>
<dbReference type="InterPro" id="IPR002545">
    <property type="entry name" value="CheW-lke_dom"/>
</dbReference>
<dbReference type="InterPro" id="IPR036641">
    <property type="entry name" value="HPT_dom_sf"/>
</dbReference>
<evidence type="ECO:0000256" key="2">
    <source>
        <dbReference type="ARBA" id="ARBA00012438"/>
    </source>
</evidence>
<dbReference type="CDD" id="cd00731">
    <property type="entry name" value="CheA_reg"/>
    <property type="match status" value="1"/>
</dbReference>
<dbReference type="Pfam" id="PF02895">
    <property type="entry name" value="H-kinase_dim"/>
    <property type="match status" value="1"/>
</dbReference>
<accession>A0AAU0UTL9</accession>
<evidence type="ECO:0000313" key="15">
    <source>
        <dbReference type="EMBL" id="WRO23640.1"/>
    </source>
</evidence>
<keyword evidence="16" id="KW-1185">Reference proteome</keyword>
<feature type="domain" description="CheW-like" evidence="13">
    <location>
        <begin position="548"/>
        <end position="684"/>
    </location>
</feature>
<dbReference type="GO" id="GO:0006935">
    <property type="term" value="P:chemotaxis"/>
    <property type="evidence" value="ECO:0007669"/>
    <property type="project" value="UniProtKB-KW"/>
</dbReference>
<dbReference type="SMART" id="SM00260">
    <property type="entry name" value="CheW"/>
    <property type="match status" value="1"/>
</dbReference>
<dbReference type="Pfam" id="PF02518">
    <property type="entry name" value="HATPase_c"/>
    <property type="match status" value="1"/>
</dbReference>
<keyword evidence="6" id="KW-0808">Transferase</keyword>
<dbReference type="InterPro" id="IPR010808">
    <property type="entry name" value="CheA_P2-bd"/>
</dbReference>
<dbReference type="SUPFAM" id="SSF55052">
    <property type="entry name" value="CheY-binding domain of CheA"/>
    <property type="match status" value="1"/>
</dbReference>
<evidence type="ECO:0000259" key="14">
    <source>
        <dbReference type="PROSITE" id="PS50894"/>
    </source>
</evidence>
<dbReference type="InterPro" id="IPR035891">
    <property type="entry name" value="CheY-binding_CheA"/>
</dbReference>
<dbReference type="GO" id="GO:0005737">
    <property type="term" value="C:cytoplasm"/>
    <property type="evidence" value="ECO:0007669"/>
    <property type="project" value="InterPro"/>
</dbReference>
<dbReference type="Gene3D" id="3.30.70.1110">
    <property type="entry name" value="Histidine kinase CheA-like, P2 response regulator-binding domain"/>
    <property type="match status" value="1"/>
</dbReference>
<dbReference type="PROSITE" id="PS50894">
    <property type="entry name" value="HPT"/>
    <property type="match status" value="1"/>
</dbReference>
<dbReference type="GO" id="GO:0000155">
    <property type="term" value="F:phosphorelay sensor kinase activity"/>
    <property type="evidence" value="ECO:0007669"/>
    <property type="project" value="InterPro"/>
</dbReference>
<dbReference type="Gene3D" id="2.30.30.40">
    <property type="entry name" value="SH3 Domains"/>
    <property type="match status" value="1"/>
</dbReference>
<dbReference type="SMART" id="SM01231">
    <property type="entry name" value="H-kinase_dim"/>
    <property type="match status" value="1"/>
</dbReference>
<dbReference type="InterPro" id="IPR004358">
    <property type="entry name" value="Sig_transdc_His_kin-like_C"/>
</dbReference>
<dbReference type="EC" id="2.7.13.3" evidence="2"/>
<organism evidence="15 16">
    <name type="scientific">Metallumcola ferriviriculae</name>
    <dbReference type="NCBI Taxonomy" id="3039180"/>
    <lineage>
        <taxon>Bacteria</taxon>
        <taxon>Bacillati</taxon>
        <taxon>Bacillota</taxon>
        <taxon>Clostridia</taxon>
        <taxon>Neomoorellales</taxon>
        <taxon>Desulfitibacteraceae</taxon>
        <taxon>Metallumcola</taxon>
    </lineage>
</organism>
<proteinExistence type="predicted"/>
<dbReference type="CDD" id="cd16916">
    <property type="entry name" value="HATPase_CheA-like"/>
    <property type="match status" value="1"/>
</dbReference>
<dbReference type="Gene3D" id="3.30.565.10">
    <property type="entry name" value="Histidine kinase-like ATPase, C-terminal domain"/>
    <property type="match status" value="1"/>
</dbReference>
<evidence type="ECO:0000256" key="9">
    <source>
        <dbReference type="ARBA" id="ARBA00022840"/>
    </source>
</evidence>
<dbReference type="PANTHER" id="PTHR43395">
    <property type="entry name" value="SENSOR HISTIDINE KINASE CHEA"/>
    <property type="match status" value="1"/>
</dbReference>
<dbReference type="AlphaFoldDB" id="A0AAU0UTL9"/>
<dbReference type="InterPro" id="IPR005467">
    <property type="entry name" value="His_kinase_dom"/>
</dbReference>
<dbReference type="SUPFAM" id="SSF47226">
    <property type="entry name" value="Histidine-containing phosphotransfer domain, HPT domain"/>
    <property type="match status" value="1"/>
</dbReference>
<dbReference type="Pfam" id="PF01627">
    <property type="entry name" value="Hpt"/>
    <property type="match status" value="1"/>
</dbReference>
<dbReference type="PROSITE" id="PS50109">
    <property type="entry name" value="HIS_KIN"/>
    <property type="match status" value="1"/>
</dbReference>
<dbReference type="SMART" id="SM00073">
    <property type="entry name" value="HPT"/>
    <property type="match status" value="1"/>
</dbReference>
<dbReference type="Pfam" id="PF07194">
    <property type="entry name" value="P2"/>
    <property type="match status" value="1"/>
</dbReference>
<evidence type="ECO:0000256" key="6">
    <source>
        <dbReference type="ARBA" id="ARBA00022679"/>
    </source>
</evidence>
<evidence type="ECO:0000256" key="5">
    <source>
        <dbReference type="ARBA" id="ARBA00022553"/>
    </source>
</evidence>
<name>A0AAU0UTL9_9FIRM</name>
<protein>
    <recommendedName>
        <fullName evidence="3">Chemotaxis protein CheA</fullName>
        <ecNumber evidence="2">2.7.13.3</ecNumber>
    </recommendedName>
</protein>
<dbReference type="PANTHER" id="PTHR43395:SF1">
    <property type="entry name" value="CHEMOTAXIS PROTEIN CHEA"/>
    <property type="match status" value="1"/>
</dbReference>
<evidence type="ECO:0000256" key="10">
    <source>
        <dbReference type="ARBA" id="ARBA00023012"/>
    </source>
</evidence>
<evidence type="ECO:0000256" key="4">
    <source>
        <dbReference type="ARBA" id="ARBA00022500"/>
    </source>
</evidence>
<dbReference type="SUPFAM" id="SSF55874">
    <property type="entry name" value="ATPase domain of HSP90 chaperone/DNA topoisomerase II/histidine kinase"/>
    <property type="match status" value="1"/>
</dbReference>
<evidence type="ECO:0000259" key="12">
    <source>
        <dbReference type="PROSITE" id="PS50109"/>
    </source>
</evidence>
<dbReference type="InterPro" id="IPR036097">
    <property type="entry name" value="HisK_dim/P_sf"/>
</dbReference>
<feature type="modified residue" description="Phosphohistidine" evidence="11">
    <location>
        <position position="50"/>
    </location>
</feature>
<dbReference type="CDD" id="cd00088">
    <property type="entry name" value="HPT"/>
    <property type="match status" value="1"/>
</dbReference>
<keyword evidence="8" id="KW-0418">Kinase</keyword>
<evidence type="ECO:0000256" key="11">
    <source>
        <dbReference type="PROSITE-ProRule" id="PRU00110"/>
    </source>
</evidence>
<dbReference type="KEGG" id="dbc:MFMK1_003505"/>
<dbReference type="PRINTS" id="PR00344">
    <property type="entry name" value="BCTRLSENSOR"/>
</dbReference>
<dbReference type="Gene3D" id="1.20.120.160">
    <property type="entry name" value="HPT domain"/>
    <property type="match status" value="1"/>
</dbReference>
<dbReference type="EMBL" id="CP121694">
    <property type="protein sequence ID" value="WRO23640.1"/>
    <property type="molecule type" value="Genomic_DNA"/>
</dbReference>
<evidence type="ECO:0000256" key="8">
    <source>
        <dbReference type="ARBA" id="ARBA00022777"/>
    </source>
</evidence>
<evidence type="ECO:0000256" key="3">
    <source>
        <dbReference type="ARBA" id="ARBA00021495"/>
    </source>
</evidence>
<evidence type="ECO:0000313" key="16">
    <source>
        <dbReference type="Proteomes" id="UP001329915"/>
    </source>
</evidence>
<keyword evidence="9" id="KW-0067">ATP-binding</keyword>
<evidence type="ECO:0000259" key="13">
    <source>
        <dbReference type="PROSITE" id="PS50851"/>
    </source>
</evidence>
<evidence type="ECO:0000256" key="1">
    <source>
        <dbReference type="ARBA" id="ARBA00000085"/>
    </source>
</evidence>
<dbReference type="Proteomes" id="UP001329915">
    <property type="component" value="Chromosome"/>
</dbReference>
<dbReference type="InterPro" id="IPR037052">
    <property type="entry name" value="CheA-like_P2_sf"/>
</dbReference>
<dbReference type="Pfam" id="PF01584">
    <property type="entry name" value="CheW"/>
    <property type="match status" value="1"/>
</dbReference>
<dbReference type="PROSITE" id="PS50851">
    <property type="entry name" value="CHEW"/>
    <property type="match status" value="1"/>
</dbReference>
<feature type="domain" description="HPt" evidence="14">
    <location>
        <begin position="3"/>
        <end position="107"/>
    </location>
</feature>
<gene>
    <name evidence="15" type="ORF">MFMK1_003505</name>
</gene>
<dbReference type="RefSeq" id="WP_366923017.1">
    <property type="nucleotide sequence ID" value="NZ_CP121694.1"/>
</dbReference>
<dbReference type="SMART" id="SM00387">
    <property type="entry name" value="HATPase_c"/>
    <property type="match status" value="1"/>
</dbReference>
<dbReference type="SUPFAM" id="SSF47384">
    <property type="entry name" value="Homodimeric domain of signal transducing histidine kinase"/>
    <property type="match status" value="1"/>
</dbReference>
<dbReference type="InterPro" id="IPR004105">
    <property type="entry name" value="CheA-like_dim"/>
</dbReference>
<dbReference type="GO" id="GO:0005524">
    <property type="term" value="F:ATP binding"/>
    <property type="evidence" value="ECO:0007669"/>
    <property type="project" value="UniProtKB-KW"/>
</dbReference>
<keyword evidence="4" id="KW-0145">Chemotaxis</keyword>
<reference evidence="15 16" key="1">
    <citation type="submission" date="2023-04" db="EMBL/GenBank/DDBJ databases">
        <authorList>
            <person name="Hsu D."/>
        </authorList>
    </citation>
    <scope>NUCLEOTIDE SEQUENCE [LARGE SCALE GENOMIC DNA]</scope>
    <source>
        <strain evidence="15 16">MK1</strain>
    </source>
</reference>